<dbReference type="InterPro" id="IPR014729">
    <property type="entry name" value="Rossmann-like_a/b/a_fold"/>
</dbReference>
<dbReference type="AlphaFoldDB" id="A0A1E5JTP3"/>
<accession>A0A1E5JTP3</accession>
<keyword evidence="8 15" id="KW-0547">Nucleotide-binding</keyword>
<dbReference type="CDD" id="cd02064">
    <property type="entry name" value="FAD_synthetase_N"/>
    <property type="match status" value="1"/>
</dbReference>
<evidence type="ECO:0000256" key="11">
    <source>
        <dbReference type="ARBA" id="ARBA00022840"/>
    </source>
</evidence>
<evidence type="ECO:0000256" key="6">
    <source>
        <dbReference type="ARBA" id="ARBA00022679"/>
    </source>
</evidence>
<dbReference type="PANTHER" id="PTHR22749">
    <property type="entry name" value="RIBOFLAVIN KINASE/FMN ADENYLYLTRANSFERASE"/>
    <property type="match status" value="1"/>
</dbReference>
<evidence type="ECO:0000256" key="3">
    <source>
        <dbReference type="ARBA" id="ARBA00005201"/>
    </source>
</evidence>
<evidence type="ECO:0000256" key="10">
    <source>
        <dbReference type="ARBA" id="ARBA00022827"/>
    </source>
</evidence>
<keyword evidence="9 15" id="KW-0418">Kinase</keyword>
<dbReference type="SUPFAM" id="SSF82114">
    <property type="entry name" value="Riboflavin kinase-like"/>
    <property type="match status" value="1"/>
</dbReference>
<dbReference type="Gene3D" id="2.40.30.30">
    <property type="entry name" value="Riboflavin kinase-like"/>
    <property type="match status" value="1"/>
</dbReference>
<dbReference type="STRING" id="45071.Lpar_2033"/>
<dbReference type="EC" id="2.7.1.26" evidence="15"/>
<organism evidence="17 18">
    <name type="scientific">Legionella parisiensis</name>
    <dbReference type="NCBI Taxonomy" id="45071"/>
    <lineage>
        <taxon>Bacteria</taxon>
        <taxon>Pseudomonadati</taxon>
        <taxon>Pseudomonadota</taxon>
        <taxon>Gammaproteobacteria</taxon>
        <taxon>Legionellales</taxon>
        <taxon>Legionellaceae</taxon>
        <taxon>Legionella</taxon>
    </lineage>
</organism>
<evidence type="ECO:0000256" key="7">
    <source>
        <dbReference type="ARBA" id="ARBA00022695"/>
    </source>
</evidence>
<evidence type="ECO:0000256" key="14">
    <source>
        <dbReference type="ARBA" id="ARBA00049494"/>
    </source>
</evidence>
<dbReference type="InterPro" id="IPR015864">
    <property type="entry name" value="FAD_synthase"/>
</dbReference>
<dbReference type="NCBIfam" id="TIGR00083">
    <property type="entry name" value="ribF"/>
    <property type="match status" value="1"/>
</dbReference>
<dbReference type="EMBL" id="LSOG01000036">
    <property type="protein sequence ID" value="OEH47879.1"/>
    <property type="molecule type" value="Genomic_DNA"/>
</dbReference>
<feature type="domain" description="Riboflavin kinase" evidence="16">
    <location>
        <begin position="215"/>
        <end position="338"/>
    </location>
</feature>
<keyword evidence="7 15" id="KW-0548">Nucleotidyltransferase</keyword>
<comment type="similarity">
    <text evidence="15">Belongs to the ribF family.</text>
</comment>
<dbReference type="PANTHER" id="PTHR22749:SF6">
    <property type="entry name" value="RIBOFLAVIN KINASE"/>
    <property type="match status" value="1"/>
</dbReference>
<dbReference type="EC" id="2.7.7.2" evidence="15"/>
<keyword evidence="12" id="KW-0511">Multifunctional enzyme</keyword>
<keyword evidence="5 15" id="KW-0288">FMN</keyword>
<comment type="catalytic activity">
    <reaction evidence="14 15">
        <text>FMN + ATP + H(+) = FAD + diphosphate</text>
        <dbReference type="Rhea" id="RHEA:17237"/>
        <dbReference type="ChEBI" id="CHEBI:15378"/>
        <dbReference type="ChEBI" id="CHEBI:30616"/>
        <dbReference type="ChEBI" id="CHEBI:33019"/>
        <dbReference type="ChEBI" id="CHEBI:57692"/>
        <dbReference type="ChEBI" id="CHEBI:58210"/>
        <dbReference type="EC" id="2.7.7.2"/>
    </reaction>
</comment>
<dbReference type="UniPathway" id="UPA00276">
    <property type="reaction ID" value="UER00406"/>
</dbReference>
<keyword evidence="10 15" id="KW-0274">FAD</keyword>
<comment type="catalytic activity">
    <reaction evidence="13 15">
        <text>riboflavin + ATP = FMN + ADP + H(+)</text>
        <dbReference type="Rhea" id="RHEA:14357"/>
        <dbReference type="ChEBI" id="CHEBI:15378"/>
        <dbReference type="ChEBI" id="CHEBI:30616"/>
        <dbReference type="ChEBI" id="CHEBI:57986"/>
        <dbReference type="ChEBI" id="CHEBI:58210"/>
        <dbReference type="ChEBI" id="CHEBI:456216"/>
        <dbReference type="EC" id="2.7.1.26"/>
    </reaction>
</comment>
<dbReference type="NCBIfam" id="NF004162">
    <property type="entry name" value="PRK05627.1-5"/>
    <property type="match status" value="1"/>
</dbReference>
<dbReference type="NCBIfam" id="NF004163">
    <property type="entry name" value="PRK05627.1-6"/>
    <property type="match status" value="1"/>
</dbReference>
<evidence type="ECO:0000256" key="8">
    <source>
        <dbReference type="ARBA" id="ARBA00022741"/>
    </source>
</evidence>
<dbReference type="GO" id="GO:0008531">
    <property type="term" value="F:riboflavin kinase activity"/>
    <property type="evidence" value="ECO:0007669"/>
    <property type="project" value="UniProtKB-UniRule"/>
</dbReference>
<dbReference type="GO" id="GO:0003919">
    <property type="term" value="F:FMN adenylyltransferase activity"/>
    <property type="evidence" value="ECO:0007669"/>
    <property type="project" value="UniProtKB-UniRule"/>
</dbReference>
<evidence type="ECO:0000256" key="4">
    <source>
        <dbReference type="ARBA" id="ARBA00022630"/>
    </source>
</evidence>
<evidence type="ECO:0000256" key="13">
    <source>
        <dbReference type="ARBA" id="ARBA00047880"/>
    </source>
</evidence>
<dbReference type="InterPro" id="IPR023468">
    <property type="entry name" value="Riboflavin_kinase"/>
</dbReference>
<dbReference type="InterPro" id="IPR015865">
    <property type="entry name" value="Riboflavin_kinase_bac/euk"/>
</dbReference>
<dbReference type="InterPro" id="IPR004821">
    <property type="entry name" value="Cyt_trans-like"/>
</dbReference>
<dbReference type="Gene3D" id="3.40.50.620">
    <property type="entry name" value="HUPs"/>
    <property type="match status" value="1"/>
</dbReference>
<comment type="caution">
    <text evidence="17">The sequence shown here is derived from an EMBL/GenBank/DDBJ whole genome shotgun (WGS) entry which is preliminary data.</text>
</comment>
<evidence type="ECO:0000256" key="15">
    <source>
        <dbReference type="PIRNR" id="PIRNR004491"/>
    </source>
</evidence>
<keyword evidence="6 15" id="KW-0808">Transferase</keyword>
<evidence type="ECO:0000256" key="9">
    <source>
        <dbReference type="ARBA" id="ARBA00022777"/>
    </source>
</evidence>
<evidence type="ECO:0000259" key="16">
    <source>
        <dbReference type="SMART" id="SM00904"/>
    </source>
</evidence>
<dbReference type="SMART" id="SM00904">
    <property type="entry name" value="Flavokinase"/>
    <property type="match status" value="1"/>
</dbReference>
<keyword evidence="18" id="KW-1185">Reference proteome</keyword>
<comment type="pathway">
    <text evidence="2 15">Cofactor biosynthesis; FAD biosynthesis; FAD from FMN: step 1/1.</text>
</comment>
<evidence type="ECO:0000256" key="12">
    <source>
        <dbReference type="ARBA" id="ARBA00023268"/>
    </source>
</evidence>
<evidence type="ECO:0000256" key="5">
    <source>
        <dbReference type="ARBA" id="ARBA00022643"/>
    </source>
</evidence>
<dbReference type="InterPro" id="IPR002606">
    <property type="entry name" value="Riboflavin_kinase_bac"/>
</dbReference>
<evidence type="ECO:0000256" key="2">
    <source>
        <dbReference type="ARBA" id="ARBA00004726"/>
    </source>
</evidence>
<evidence type="ECO:0000313" key="17">
    <source>
        <dbReference type="EMBL" id="OEH47879.1"/>
    </source>
</evidence>
<dbReference type="GO" id="GO:0006747">
    <property type="term" value="P:FAD biosynthetic process"/>
    <property type="evidence" value="ECO:0007669"/>
    <property type="project" value="UniProtKB-UniRule"/>
</dbReference>
<dbReference type="GO" id="GO:0009231">
    <property type="term" value="P:riboflavin biosynthetic process"/>
    <property type="evidence" value="ECO:0007669"/>
    <property type="project" value="InterPro"/>
</dbReference>
<dbReference type="Proteomes" id="UP000095229">
    <property type="component" value="Unassembled WGS sequence"/>
</dbReference>
<sequence length="356" mass="40378">MMVIVCVDSLTISQQSRKQVYYYVSSYTIELLMKLLRGIQHFSAFDKGVVATIGNFDGVHLGHQNLIRTLEKKANDLKLPLVLILFEPQPREYFQREKAPARLSSLREKLDVLGSCQIDYVYCFKFNNTLAQTYAADFARTYLFFTLNVKYLLVGEDFRFGKDREGDVNLLKKLGSEYACDVSIYSNFCINENRISSTRIRTALQHGDLNTAAKYLGRPYSICGRILHGDGRGRQWGIPTANLALHRYSLPLQGVFVVRARVASQMVYGVANIGRRPTVDGSKNILEVHLFDFDLSIYGELMQVFFLHKLRDEVKFTSVDALIAQIYDDIVAAKEFLRNCNEKTSISTLGVDLSAG</sequence>
<dbReference type="PATRIC" id="fig|45071.6.peg.2179"/>
<dbReference type="NCBIfam" id="TIGR00125">
    <property type="entry name" value="cyt_tran_rel"/>
    <property type="match status" value="1"/>
</dbReference>
<dbReference type="UniPathway" id="UPA00277">
    <property type="reaction ID" value="UER00407"/>
</dbReference>
<protein>
    <recommendedName>
        <fullName evidence="15">Riboflavin biosynthesis protein</fullName>
    </recommendedName>
    <domain>
        <recommendedName>
            <fullName evidence="15">Riboflavin kinase</fullName>
            <ecNumber evidence="15">2.7.1.26</ecNumber>
        </recommendedName>
        <alternativeName>
            <fullName evidence="15">Flavokinase</fullName>
        </alternativeName>
    </domain>
    <domain>
        <recommendedName>
            <fullName evidence="15">FMN adenylyltransferase</fullName>
            <ecNumber evidence="15">2.7.7.2</ecNumber>
        </recommendedName>
        <alternativeName>
            <fullName evidence="15">FAD pyrophosphorylase</fullName>
        </alternativeName>
        <alternativeName>
            <fullName evidence="15">FAD synthase</fullName>
        </alternativeName>
    </domain>
</protein>
<dbReference type="NCBIfam" id="NF004159">
    <property type="entry name" value="PRK05627.1-2"/>
    <property type="match status" value="1"/>
</dbReference>
<comment type="pathway">
    <text evidence="3 15">Cofactor biosynthesis; FMN biosynthesis; FMN from riboflavin (ATP route): step 1/1.</text>
</comment>
<proteinExistence type="inferred from homology"/>
<dbReference type="GO" id="GO:0005524">
    <property type="term" value="F:ATP binding"/>
    <property type="evidence" value="ECO:0007669"/>
    <property type="project" value="UniProtKB-UniRule"/>
</dbReference>
<dbReference type="Pfam" id="PF01687">
    <property type="entry name" value="Flavokinase"/>
    <property type="match status" value="1"/>
</dbReference>
<dbReference type="InterPro" id="IPR023465">
    <property type="entry name" value="Riboflavin_kinase_dom_sf"/>
</dbReference>
<dbReference type="PIRSF" id="PIRSF004491">
    <property type="entry name" value="FAD_Synth"/>
    <property type="match status" value="1"/>
</dbReference>
<evidence type="ECO:0000256" key="1">
    <source>
        <dbReference type="ARBA" id="ARBA00002121"/>
    </source>
</evidence>
<keyword evidence="4 15" id="KW-0285">Flavoprotein</keyword>
<dbReference type="SUPFAM" id="SSF52374">
    <property type="entry name" value="Nucleotidylyl transferase"/>
    <property type="match status" value="1"/>
</dbReference>
<name>A0A1E5JTP3_9GAMM</name>
<dbReference type="Pfam" id="PF06574">
    <property type="entry name" value="FAD_syn"/>
    <property type="match status" value="1"/>
</dbReference>
<comment type="function">
    <text evidence="1">Catalyzes the phosphorylation of riboflavin to FMN followed by the adenylation of FMN to FAD.</text>
</comment>
<keyword evidence="11 15" id="KW-0067">ATP-binding</keyword>
<dbReference type="GO" id="GO:0009398">
    <property type="term" value="P:FMN biosynthetic process"/>
    <property type="evidence" value="ECO:0007669"/>
    <property type="project" value="UniProtKB-UniRule"/>
</dbReference>
<gene>
    <name evidence="17" type="primary">ribF</name>
    <name evidence="17" type="ORF">lpari_01067</name>
</gene>
<evidence type="ECO:0000313" key="18">
    <source>
        <dbReference type="Proteomes" id="UP000095229"/>
    </source>
</evidence>
<reference evidence="17 18" key="1">
    <citation type="submission" date="2016-02" db="EMBL/GenBank/DDBJ databases">
        <title>Secondary metabolites in Legionella.</title>
        <authorList>
            <person name="Tobias N.J."/>
            <person name="Bode H.B."/>
        </authorList>
    </citation>
    <scope>NUCLEOTIDE SEQUENCE [LARGE SCALE GENOMIC DNA]</scope>
    <source>
        <strain evidence="17 18">DSM 19216</strain>
    </source>
</reference>
<dbReference type="FunFam" id="3.40.50.620:FF:000021">
    <property type="entry name" value="Riboflavin biosynthesis protein"/>
    <property type="match status" value="1"/>
</dbReference>